<keyword evidence="4" id="KW-1185">Reference proteome</keyword>
<name>A0CA07_PARTE</name>
<feature type="compositionally biased region" description="Polar residues" evidence="2">
    <location>
        <begin position="260"/>
        <end position="283"/>
    </location>
</feature>
<feature type="coiled-coil region" evidence="1">
    <location>
        <begin position="126"/>
        <end position="160"/>
    </location>
</feature>
<accession>A0CA07</accession>
<evidence type="ECO:0000256" key="2">
    <source>
        <dbReference type="SAM" id="MobiDB-lite"/>
    </source>
</evidence>
<dbReference type="OMA" id="PCICINS"/>
<organism evidence="3 4">
    <name type="scientific">Paramecium tetraurelia</name>
    <dbReference type="NCBI Taxonomy" id="5888"/>
    <lineage>
        <taxon>Eukaryota</taxon>
        <taxon>Sar</taxon>
        <taxon>Alveolata</taxon>
        <taxon>Ciliophora</taxon>
        <taxon>Intramacronucleata</taxon>
        <taxon>Oligohymenophorea</taxon>
        <taxon>Peniculida</taxon>
        <taxon>Parameciidae</taxon>
        <taxon>Paramecium</taxon>
    </lineage>
</organism>
<dbReference type="Proteomes" id="UP000000600">
    <property type="component" value="Unassembled WGS sequence"/>
</dbReference>
<sequence>MLNQYATPPRIPKPSPIPQNQEQLLHVVLHERQIQQQQRYYTPQLIRPPSQQTLSTQLNSPISNQPKQQRYSVMQQVNQNDMNNQYQQIMQYYKELEINMLQQKQENYLKYNEILQKIDNIQQLMANNINQLNINQRNEYQQLLQELQQQRLENQQRYEQLFYNIEQQKDQNHYEKQLQQREQLFQQQHQIIEQQKQQLYNQNANINKPSQQQPIYYDSNPSNLEQKLFPQEQNSQDQLNYSQIHNRSNKQLFPSIQIPHRNQSQDNNTFGINSGQITPYIQGSPQQPNNNLLQSQEQYNPNSNRQFMNNQMSNQIIKQTKSPREQISPCICINSPKNTSRDNSISHQKKIFEKPVFEQVHNKPLFHQNPPIKNQDHHILNQSTQQQQYYQVQQPFHSDESIIIDESKNTSEFLQYLKAEYGINSLIQNSSLQLVTNQLQLIYCLSCDQYISLQLSDQHLQVCNPQRPQRRQNDSYLDKYIVYRGDDFFIETLEAKMKRICQEILQIKLMMQLAQQQKWTTYEYIQLREFCQVAITILDRLLSNPNSYQLHIYYQHTQQIFNIVYMAPQIFYKQQAKLLQKCLDRVKDLQLLHKK</sequence>
<feature type="region of interest" description="Disordered" evidence="2">
    <location>
        <begin position="260"/>
        <end position="307"/>
    </location>
</feature>
<protein>
    <submittedName>
        <fullName evidence="3">Uncharacterized protein</fullName>
    </submittedName>
</protein>
<keyword evidence="1" id="KW-0175">Coiled coil</keyword>
<dbReference type="InParanoid" id="A0CA07"/>
<proteinExistence type="predicted"/>
<dbReference type="RefSeq" id="XP_001435021.1">
    <property type="nucleotide sequence ID" value="XM_001434984.1"/>
</dbReference>
<gene>
    <name evidence="3" type="ORF">GSPATT00036403001</name>
</gene>
<evidence type="ECO:0000313" key="3">
    <source>
        <dbReference type="EMBL" id="CAK67624.1"/>
    </source>
</evidence>
<feature type="compositionally biased region" description="Polar residues" evidence="2">
    <location>
        <begin position="297"/>
        <end position="307"/>
    </location>
</feature>
<evidence type="ECO:0000313" key="4">
    <source>
        <dbReference type="Proteomes" id="UP000000600"/>
    </source>
</evidence>
<dbReference type="GeneID" id="5020804"/>
<reference evidence="3 4" key="1">
    <citation type="journal article" date="2006" name="Nature">
        <title>Global trends of whole-genome duplications revealed by the ciliate Paramecium tetraurelia.</title>
        <authorList>
            <consortium name="Genoscope"/>
            <person name="Aury J.-M."/>
            <person name="Jaillon O."/>
            <person name="Duret L."/>
            <person name="Noel B."/>
            <person name="Jubin C."/>
            <person name="Porcel B.M."/>
            <person name="Segurens B."/>
            <person name="Daubin V."/>
            <person name="Anthouard V."/>
            <person name="Aiach N."/>
            <person name="Arnaiz O."/>
            <person name="Billaut A."/>
            <person name="Beisson J."/>
            <person name="Blanc I."/>
            <person name="Bouhouche K."/>
            <person name="Camara F."/>
            <person name="Duharcourt S."/>
            <person name="Guigo R."/>
            <person name="Gogendeau D."/>
            <person name="Katinka M."/>
            <person name="Keller A.-M."/>
            <person name="Kissmehl R."/>
            <person name="Klotz C."/>
            <person name="Koll F."/>
            <person name="Le Moue A."/>
            <person name="Lepere C."/>
            <person name="Malinsky S."/>
            <person name="Nowacki M."/>
            <person name="Nowak J.K."/>
            <person name="Plattner H."/>
            <person name="Poulain J."/>
            <person name="Ruiz F."/>
            <person name="Serrano V."/>
            <person name="Zagulski M."/>
            <person name="Dessen P."/>
            <person name="Betermier M."/>
            <person name="Weissenbach J."/>
            <person name="Scarpelli C."/>
            <person name="Schachter V."/>
            <person name="Sperling L."/>
            <person name="Meyer E."/>
            <person name="Cohen J."/>
            <person name="Wincker P."/>
        </authorList>
    </citation>
    <scope>NUCLEOTIDE SEQUENCE [LARGE SCALE GENOMIC DNA]</scope>
    <source>
        <strain evidence="3 4">Stock d4-2</strain>
    </source>
</reference>
<dbReference type="OrthoDB" id="307566at2759"/>
<dbReference type="AlphaFoldDB" id="A0CA07"/>
<dbReference type="HOGENOM" id="CLU_458908_0_0_1"/>
<feature type="compositionally biased region" description="Low complexity" evidence="2">
    <location>
        <begin position="284"/>
        <end position="296"/>
    </location>
</feature>
<dbReference type="KEGG" id="ptm:GSPATT00036403001"/>
<dbReference type="EMBL" id="CT868053">
    <property type="protein sequence ID" value="CAK67624.1"/>
    <property type="molecule type" value="Genomic_DNA"/>
</dbReference>
<evidence type="ECO:0000256" key="1">
    <source>
        <dbReference type="SAM" id="Coils"/>
    </source>
</evidence>